<dbReference type="AlphaFoldDB" id="A2FB00"/>
<dbReference type="VEuPathDB" id="TrichDB:TVAG_033010"/>
<dbReference type="Proteomes" id="UP000001542">
    <property type="component" value="Unassembled WGS sequence"/>
</dbReference>
<dbReference type="SUPFAM" id="SSF50978">
    <property type="entry name" value="WD40 repeat-like"/>
    <property type="match status" value="1"/>
</dbReference>
<dbReference type="GO" id="GO:0044804">
    <property type="term" value="P:nucleophagy"/>
    <property type="evidence" value="ECO:0000318"/>
    <property type="project" value="GO_Central"/>
</dbReference>
<dbReference type="GO" id="GO:0034045">
    <property type="term" value="C:phagophore assembly site membrane"/>
    <property type="evidence" value="ECO:0000318"/>
    <property type="project" value="GO_Central"/>
</dbReference>
<dbReference type="GO" id="GO:0000422">
    <property type="term" value="P:autophagy of mitochondrion"/>
    <property type="evidence" value="ECO:0000318"/>
    <property type="project" value="GO_Central"/>
</dbReference>
<protein>
    <submittedName>
        <fullName evidence="4">Uncharacterized protein</fullName>
    </submittedName>
</protein>
<dbReference type="InterPro" id="IPR015943">
    <property type="entry name" value="WD40/YVTN_repeat-like_dom_sf"/>
</dbReference>
<dbReference type="GO" id="GO:0005829">
    <property type="term" value="C:cytosol"/>
    <property type="evidence" value="ECO:0000318"/>
    <property type="project" value="GO_Central"/>
</dbReference>
<dbReference type="InterPro" id="IPR036322">
    <property type="entry name" value="WD40_repeat_dom_sf"/>
</dbReference>
<dbReference type="SMR" id="A2FB00"/>
<dbReference type="GO" id="GO:0030674">
    <property type="term" value="F:protein-macromolecule adaptor activity"/>
    <property type="evidence" value="ECO:0000318"/>
    <property type="project" value="GO_Central"/>
</dbReference>
<keyword evidence="1" id="KW-0853">WD repeat</keyword>
<dbReference type="KEGG" id="tva:4755718"/>
<dbReference type="GO" id="GO:0061723">
    <property type="term" value="P:glycophagy"/>
    <property type="evidence" value="ECO:0000318"/>
    <property type="project" value="GO_Central"/>
</dbReference>
<name>A2FB00_TRIV3</name>
<gene>
    <name evidence="4" type="ORF">TVAG_033010</name>
</gene>
<dbReference type="GO" id="GO:0000425">
    <property type="term" value="P:pexophagy"/>
    <property type="evidence" value="ECO:0000318"/>
    <property type="project" value="GO_Central"/>
</dbReference>
<dbReference type="GO" id="GO:0034497">
    <property type="term" value="P:protein localization to phagophore assembly site"/>
    <property type="evidence" value="ECO:0000318"/>
    <property type="project" value="GO_Central"/>
</dbReference>
<dbReference type="GO" id="GO:0032266">
    <property type="term" value="F:phosphatidylinositol-3-phosphate binding"/>
    <property type="evidence" value="ECO:0000318"/>
    <property type="project" value="GO_Central"/>
</dbReference>
<reference evidence="4" key="1">
    <citation type="submission" date="2006-10" db="EMBL/GenBank/DDBJ databases">
        <authorList>
            <person name="Amadeo P."/>
            <person name="Zhao Q."/>
            <person name="Wortman J."/>
            <person name="Fraser-Liggett C."/>
            <person name="Carlton J."/>
        </authorList>
    </citation>
    <scope>NUCLEOTIDE SEQUENCE</scope>
    <source>
        <strain evidence="4">G3</strain>
    </source>
</reference>
<proteinExistence type="inferred from homology"/>
<dbReference type="OrthoDB" id="1667587at2759"/>
<evidence type="ECO:0000256" key="2">
    <source>
        <dbReference type="ARBA" id="ARBA00022737"/>
    </source>
</evidence>
<sequence>MSGATINHITFTNDGKTMCVSYSNGFGVYNTLPFEEKFRQIENRQISHAITMTGINKVVYSGVEGQRSFSDKSVCVFDCSIHRPLTQIDCPETIKGLYMLPKMFAIALKNEIRVYNFEPAGLYTQLRCVPNENAPCDFVIIDNSYVIAMCGRQTGALRIVSVEASGSLDKSIPAHNHAMTHIKFNIDGSMIATSSEVGTIIRVFNSKTGDKICEFRRGSFSATIQSIAFCQTANIIATTSTKNTLHVFAIEDNYDETKRSTATWKVPDSQHTSISFAGDNKIVAAISAGSLFTLHFNDALNEIALDSSNDFLV</sequence>
<dbReference type="PANTHER" id="PTHR11227">
    <property type="entry name" value="WD-REPEAT PROTEIN INTERACTING WITH PHOSPHOINOSIDES WIPI -RELATED"/>
    <property type="match status" value="1"/>
</dbReference>
<comment type="similarity">
    <text evidence="3">Belongs to the WD repeat PROPPIN family.</text>
</comment>
<accession>A2FB00</accession>
<dbReference type="InParanoid" id="A2FB00"/>
<dbReference type="FunCoup" id="A2FB00">
    <property type="interactions" value="402"/>
</dbReference>
<keyword evidence="5" id="KW-1185">Reference proteome</keyword>
<dbReference type="GO" id="GO:0080025">
    <property type="term" value="F:phosphatidylinositol-3,5-bisphosphate binding"/>
    <property type="evidence" value="ECO:0000318"/>
    <property type="project" value="GO_Central"/>
</dbReference>
<dbReference type="VEuPathDB" id="TrichDB:TVAGG3_0049880"/>
<dbReference type="Pfam" id="PF21032">
    <property type="entry name" value="PROPPIN"/>
    <property type="match status" value="1"/>
</dbReference>
<reference evidence="4" key="2">
    <citation type="journal article" date="2007" name="Science">
        <title>Draft genome sequence of the sexually transmitted pathogen Trichomonas vaginalis.</title>
        <authorList>
            <person name="Carlton J.M."/>
            <person name="Hirt R.P."/>
            <person name="Silva J.C."/>
            <person name="Delcher A.L."/>
            <person name="Schatz M."/>
            <person name="Zhao Q."/>
            <person name="Wortman J.R."/>
            <person name="Bidwell S.L."/>
            <person name="Alsmark U.C.M."/>
            <person name="Besteiro S."/>
            <person name="Sicheritz-Ponten T."/>
            <person name="Noel C.J."/>
            <person name="Dacks J.B."/>
            <person name="Foster P.G."/>
            <person name="Simillion C."/>
            <person name="Van de Peer Y."/>
            <person name="Miranda-Saavedra D."/>
            <person name="Barton G.J."/>
            <person name="Westrop G.D."/>
            <person name="Mueller S."/>
            <person name="Dessi D."/>
            <person name="Fiori P.L."/>
            <person name="Ren Q."/>
            <person name="Paulsen I."/>
            <person name="Zhang H."/>
            <person name="Bastida-Corcuera F.D."/>
            <person name="Simoes-Barbosa A."/>
            <person name="Brown M.T."/>
            <person name="Hayes R.D."/>
            <person name="Mukherjee M."/>
            <person name="Okumura C.Y."/>
            <person name="Schneider R."/>
            <person name="Smith A.J."/>
            <person name="Vanacova S."/>
            <person name="Villalvazo M."/>
            <person name="Haas B.J."/>
            <person name="Pertea M."/>
            <person name="Feldblyum T.V."/>
            <person name="Utterback T.R."/>
            <person name="Shu C.L."/>
            <person name="Osoegawa K."/>
            <person name="de Jong P.J."/>
            <person name="Hrdy I."/>
            <person name="Horvathova L."/>
            <person name="Zubacova Z."/>
            <person name="Dolezal P."/>
            <person name="Malik S.B."/>
            <person name="Logsdon J.M. Jr."/>
            <person name="Henze K."/>
            <person name="Gupta A."/>
            <person name="Wang C.C."/>
            <person name="Dunne R.L."/>
            <person name="Upcroft J.A."/>
            <person name="Upcroft P."/>
            <person name="White O."/>
            <person name="Salzberg S.L."/>
            <person name="Tang P."/>
            <person name="Chiu C.-H."/>
            <person name="Lee Y.-S."/>
            <person name="Embley T.M."/>
            <person name="Coombs G.H."/>
            <person name="Mottram J.C."/>
            <person name="Tachezy J."/>
            <person name="Fraser-Liggett C.M."/>
            <person name="Johnson P.J."/>
        </authorList>
    </citation>
    <scope>NUCLEOTIDE SEQUENCE [LARGE SCALE GENOMIC DNA]</scope>
    <source>
        <strain evidence="4">G3</strain>
    </source>
</reference>
<keyword evidence="2" id="KW-0677">Repeat</keyword>
<evidence type="ECO:0000256" key="1">
    <source>
        <dbReference type="ARBA" id="ARBA00022574"/>
    </source>
</evidence>
<dbReference type="STRING" id="5722.A2FB00"/>
<organism evidence="4 5">
    <name type="scientific">Trichomonas vaginalis (strain ATCC PRA-98 / G3)</name>
    <dbReference type="NCBI Taxonomy" id="412133"/>
    <lineage>
        <taxon>Eukaryota</taxon>
        <taxon>Metamonada</taxon>
        <taxon>Parabasalia</taxon>
        <taxon>Trichomonadida</taxon>
        <taxon>Trichomonadidae</taxon>
        <taxon>Trichomonas</taxon>
    </lineage>
</organism>
<evidence type="ECO:0000256" key="3">
    <source>
        <dbReference type="ARBA" id="ARBA00025740"/>
    </source>
</evidence>
<dbReference type="OMA" id="GATINHI"/>
<evidence type="ECO:0000313" key="4">
    <source>
        <dbReference type="EMBL" id="EAX97928.1"/>
    </source>
</evidence>
<dbReference type="eggNOG" id="KOG2111">
    <property type="taxonomic scope" value="Eukaryota"/>
</dbReference>
<evidence type="ECO:0000313" key="5">
    <source>
        <dbReference type="Proteomes" id="UP000001542"/>
    </source>
</evidence>
<dbReference type="EMBL" id="DS113695">
    <property type="protein sequence ID" value="EAX97928.1"/>
    <property type="molecule type" value="Genomic_DNA"/>
</dbReference>
<dbReference type="VEuPathDB" id="TrichDB:TVAGG3_0049550"/>
<dbReference type="InterPro" id="IPR048720">
    <property type="entry name" value="PROPPIN"/>
</dbReference>
<dbReference type="Gene3D" id="2.130.10.10">
    <property type="entry name" value="YVTN repeat-like/Quinoprotein amine dehydrogenase"/>
    <property type="match status" value="1"/>
</dbReference>
<dbReference type="InterPro" id="IPR001680">
    <property type="entry name" value="WD40_rpt"/>
</dbReference>
<dbReference type="SMART" id="SM00320">
    <property type="entry name" value="WD40"/>
    <property type="match status" value="2"/>
</dbReference>
<dbReference type="RefSeq" id="XP_001310858.1">
    <property type="nucleotide sequence ID" value="XM_001310857.1"/>
</dbReference>